<dbReference type="HOGENOM" id="CLU_009227_4_1_11"/>
<dbReference type="Proteomes" id="UP000000844">
    <property type="component" value="Chromosome"/>
</dbReference>
<dbReference type="RefSeq" id="WP_013021548.1">
    <property type="nucleotide sequence ID" value="NC_013947.1"/>
</dbReference>
<feature type="domain" description="Transketolase N-terminal" evidence="4">
    <location>
        <begin position="33"/>
        <end position="208"/>
    </location>
</feature>
<keyword evidence="6" id="KW-1185">Reference proteome</keyword>
<evidence type="ECO:0000259" key="4">
    <source>
        <dbReference type="Pfam" id="PF00456"/>
    </source>
</evidence>
<evidence type="ECO:0000313" key="5">
    <source>
        <dbReference type="EMBL" id="ADD45977.1"/>
    </source>
</evidence>
<dbReference type="InterPro" id="IPR005474">
    <property type="entry name" value="Transketolase_N"/>
</dbReference>
<evidence type="ECO:0000256" key="3">
    <source>
        <dbReference type="ARBA" id="ARBA00023052"/>
    </source>
</evidence>
<gene>
    <name evidence="5" type="ordered locus">Snas_6361</name>
</gene>
<dbReference type="EMBL" id="CP001778">
    <property type="protein sequence ID" value="ADD45977.1"/>
    <property type="molecule type" value="Genomic_DNA"/>
</dbReference>
<proteinExistence type="inferred from homology"/>
<dbReference type="GO" id="GO:0000287">
    <property type="term" value="F:magnesium ion binding"/>
    <property type="evidence" value="ECO:0007669"/>
    <property type="project" value="UniProtKB-ARBA"/>
</dbReference>
<reference evidence="5 6" key="1">
    <citation type="journal article" date="2009" name="Stand. Genomic Sci.">
        <title>Complete genome sequence of Stackebrandtia nassauensis type strain (LLR-40K-21).</title>
        <authorList>
            <person name="Munk C."/>
            <person name="Lapidus A."/>
            <person name="Copeland A."/>
            <person name="Jando M."/>
            <person name="Mayilraj S."/>
            <person name="Glavina Del Rio T."/>
            <person name="Nolan M."/>
            <person name="Chen F."/>
            <person name="Lucas S."/>
            <person name="Tice H."/>
            <person name="Cheng J.F."/>
            <person name="Han C."/>
            <person name="Detter J.C."/>
            <person name="Bruce D."/>
            <person name="Goodwin L."/>
            <person name="Chain P."/>
            <person name="Pitluck S."/>
            <person name="Goker M."/>
            <person name="Ovchinikova G."/>
            <person name="Pati A."/>
            <person name="Ivanova N."/>
            <person name="Mavromatis K."/>
            <person name="Chen A."/>
            <person name="Palaniappan K."/>
            <person name="Land M."/>
            <person name="Hauser L."/>
            <person name="Chang Y.J."/>
            <person name="Jeffries C.D."/>
            <person name="Bristow J."/>
            <person name="Eisen J.A."/>
            <person name="Markowitz V."/>
            <person name="Hugenholtz P."/>
            <person name="Kyrpides N.C."/>
            <person name="Klenk H.P."/>
        </authorList>
    </citation>
    <scope>NUCLEOTIDE SEQUENCE [LARGE SCALE GENOMIC DNA]</scope>
    <source>
        <strain evidence="6">DSM 44728 / CIP 108903 / NRRL B-16338 / NBRC 102104 / LLR-40K-21</strain>
    </source>
</reference>
<sequence length="223" mass="23536">MTATFETARQLAQRTVVDPRYPINTYTLDPLWVLYDRILRIDSADPDDPNRDRFYLSKGHGPGSYYAVLAAKGFIPADWLDSVAATESPLGAHPDTTRVPGVEISAGSLGHGLPLGIGTALGLTAQGIHAPRVYVLIGDAELDEGSNHEAMAFAGAYGLGNLTTLVVDNHSATHGWPGGIASRFTAQGWTATTVGITDHDGLASALTRHTKAAPHAVIATVED</sequence>
<evidence type="ECO:0000256" key="1">
    <source>
        <dbReference type="ARBA" id="ARBA00001964"/>
    </source>
</evidence>
<name>D3Q492_STANL</name>
<organism evidence="5 6">
    <name type="scientific">Stackebrandtia nassauensis (strain DSM 44728 / CIP 108903 / NRRL B-16338 / NBRC 102104 / LLR-40K-21)</name>
    <dbReference type="NCBI Taxonomy" id="446470"/>
    <lineage>
        <taxon>Bacteria</taxon>
        <taxon>Bacillati</taxon>
        <taxon>Actinomycetota</taxon>
        <taxon>Actinomycetes</taxon>
        <taxon>Glycomycetales</taxon>
        <taxon>Glycomycetaceae</taxon>
        <taxon>Stackebrandtia</taxon>
    </lineage>
</organism>
<dbReference type="eggNOG" id="COG3959">
    <property type="taxonomic scope" value="Bacteria"/>
</dbReference>
<keyword evidence="3" id="KW-0786">Thiamine pyrophosphate</keyword>
<protein>
    <submittedName>
        <fullName evidence="5">Transketolase domain protein</fullName>
    </submittedName>
</protein>
<dbReference type="STRING" id="446470.Snas_6361"/>
<dbReference type="AlphaFoldDB" id="D3Q492"/>
<dbReference type="PANTHER" id="PTHR47514">
    <property type="entry name" value="TRANSKETOLASE N-TERMINAL SECTION-RELATED"/>
    <property type="match status" value="1"/>
</dbReference>
<dbReference type="PANTHER" id="PTHR47514:SF1">
    <property type="entry name" value="TRANSKETOLASE N-TERMINAL SECTION-RELATED"/>
    <property type="match status" value="1"/>
</dbReference>
<dbReference type="Gene3D" id="3.40.50.970">
    <property type="match status" value="1"/>
</dbReference>
<comment type="similarity">
    <text evidence="2">Belongs to the transketolase family.</text>
</comment>
<evidence type="ECO:0000313" key="6">
    <source>
        <dbReference type="Proteomes" id="UP000000844"/>
    </source>
</evidence>
<dbReference type="KEGG" id="sna:Snas_6361"/>
<dbReference type="OrthoDB" id="8732661at2"/>
<dbReference type="InterPro" id="IPR029061">
    <property type="entry name" value="THDP-binding"/>
</dbReference>
<evidence type="ECO:0000256" key="2">
    <source>
        <dbReference type="ARBA" id="ARBA00007131"/>
    </source>
</evidence>
<comment type="cofactor">
    <cofactor evidence="1">
        <name>thiamine diphosphate</name>
        <dbReference type="ChEBI" id="CHEBI:58937"/>
    </cofactor>
</comment>
<accession>D3Q492</accession>
<dbReference type="SUPFAM" id="SSF52518">
    <property type="entry name" value="Thiamin diphosphate-binding fold (THDP-binding)"/>
    <property type="match status" value="1"/>
</dbReference>
<dbReference type="Pfam" id="PF00456">
    <property type="entry name" value="Transketolase_N"/>
    <property type="match status" value="1"/>
</dbReference>